<accession>A0AAV4VE51</accession>
<dbReference type="CDD" id="cd22928">
    <property type="entry name" value="HFD_POLE3_DPB4"/>
    <property type="match status" value="1"/>
</dbReference>
<dbReference type="AlphaFoldDB" id="A0AAV4VE51"/>
<name>A0AAV4VE51_CAEEX</name>
<keyword evidence="7" id="KW-1185">Reference proteome</keyword>
<evidence type="ECO:0000313" key="6">
    <source>
        <dbReference type="EMBL" id="GIY68412.1"/>
    </source>
</evidence>
<reference evidence="6 7" key="1">
    <citation type="submission" date="2021-06" db="EMBL/GenBank/DDBJ databases">
        <title>Caerostris extrusa draft genome.</title>
        <authorList>
            <person name="Kono N."/>
            <person name="Arakawa K."/>
        </authorList>
    </citation>
    <scope>NUCLEOTIDE SEQUENCE [LARGE SCALE GENOMIC DNA]</scope>
</reference>
<protein>
    <recommendedName>
        <fullName evidence="3">DNA polymerase epsilon subunit 3</fullName>
    </recommendedName>
</protein>
<organism evidence="6 7">
    <name type="scientific">Caerostris extrusa</name>
    <name type="common">Bark spider</name>
    <name type="synonym">Caerostris bankana</name>
    <dbReference type="NCBI Taxonomy" id="172846"/>
    <lineage>
        <taxon>Eukaryota</taxon>
        <taxon>Metazoa</taxon>
        <taxon>Ecdysozoa</taxon>
        <taxon>Arthropoda</taxon>
        <taxon>Chelicerata</taxon>
        <taxon>Arachnida</taxon>
        <taxon>Araneae</taxon>
        <taxon>Araneomorphae</taxon>
        <taxon>Entelegynae</taxon>
        <taxon>Araneoidea</taxon>
        <taxon>Araneidae</taxon>
        <taxon>Caerostris</taxon>
    </lineage>
</organism>
<comment type="caution">
    <text evidence="6">The sequence shown here is derived from an EMBL/GenBank/DDBJ whole genome shotgun (WGS) entry which is preliminary data.</text>
</comment>
<evidence type="ECO:0000313" key="7">
    <source>
        <dbReference type="Proteomes" id="UP001054945"/>
    </source>
</evidence>
<dbReference type="GO" id="GO:0031490">
    <property type="term" value="F:chromatin DNA binding"/>
    <property type="evidence" value="ECO:0007669"/>
    <property type="project" value="TreeGrafter"/>
</dbReference>
<dbReference type="GO" id="GO:0006272">
    <property type="term" value="P:leading strand elongation"/>
    <property type="evidence" value="ECO:0007669"/>
    <property type="project" value="TreeGrafter"/>
</dbReference>
<feature type="region of interest" description="Disordered" evidence="4">
    <location>
        <begin position="104"/>
        <end position="138"/>
    </location>
</feature>
<dbReference type="InterPro" id="IPR003958">
    <property type="entry name" value="CBFA_NFYB_domain"/>
</dbReference>
<dbReference type="GO" id="GO:0031507">
    <property type="term" value="P:heterochromatin formation"/>
    <property type="evidence" value="ECO:0007669"/>
    <property type="project" value="TreeGrafter"/>
</dbReference>
<feature type="compositionally biased region" description="Acidic residues" evidence="4">
    <location>
        <begin position="123"/>
        <end position="138"/>
    </location>
</feature>
<feature type="compositionally biased region" description="Basic and acidic residues" evidence="4">
    <location>
        <begin position="104"/>
        <end position="114"/>
    </location>
</feature>
<dbReference type="Gene3D" id="1.10.20.10">
    <property type="entry name" value="Histone, subunit A"/>
    <property type="match status" value="1"/>
</dbReference>
<dbReference type="GO" id="GO:0008622">
    <property type="term" value="C:epsilon DNA polymerase complex"/>
    <property type="evidence" value="ECO:0007669"/>
    <property type="project" value="TreeGrafter"/>
</dbReference>
<proteinExistence type="predicted"/>
<feature type="domain" description="Transcription factor CBF/NF-Y/archaeal histone" evidence="5">
    <location>
        <begin position="20"/>
        <end position="84"/>
    </location>
</feature>
<dbReference type="InterPro" id="IPR051377">
    <property type="entry name" value="DNA_Pol-Epsilon_Subunit"/>
</dbReference>
<comment type="subcellular location">
    <subcellularLocation>
        <location evidence="1">Nucleus</location>
    </subcellularLocation>
</comment>
<dbReference type="EMBL" id="BPLR01014374">
    <property type="protein sequence ID" value="GIY68412.1"/>
    <property type="molecule type" value="Genomic_DNA"/>
</dbReference>
<dbReference type="Proteomes" id="UP001054945">
    <property type="component" value="Unassembled WGS sequence"/>
</dbReference>
<keyword evidence="2" id="KW-0539">Nucleus</keyword>
<gene>
    <name evidence="6" type="primary">Pole3</name>
    <name evidence="6" type="ORF">CEXT_612651</name>
</gene>
<evidence type="ECO:0000256" key="1">
    <source>
        <dbReference type="ARBA" id="ARBA00004123"/>
    </source>
</evidence>
<evidence type="ECO:0000259" key="5">
    <source>
        <dbReference type="Pfam" id="PF00808"/>
    </source>
</evidence>
<dbReference type="SUPFAM" id="SSF47113">
    <property type="entry name" value="Histone-fold"/>
    <property type="match status" value="1"/>
</dbReference>
<dbReference type="InterPro" id="IPR009072">
    <property type="entry name" value="Histone-fold"/>
</dbReference>
<dbReference type="GO" id="GO:0006974">
    <property type="term" value="P:DNA damage response"/>
    <property type="evidence" value="ECO:0007669"/>
    <property type="project" value="TreeGrafter"/>
</dbReference>
<dbReference type="Pfam" id="PF00808">
    <property type="entry name" value="CBFD_NFYB_HMF"/>
    <property type="match status" value="1"/>
</dbReference>
<dbReference type="GO" id="GO:0046982">
    <property type="term" value="F:protein heterodimerization activity"/>
    <property type="evidence" value="ECO:0007669"/>
    <property type="project" value="InterPro"/>
</dbReference>
<dbReference type="PANTHER" id="PTHR46172">
    <property type="entry name" value="DNA POLYMERASE EPSILON SUBUNIT 3"/>
    <property type="match status" value="1"/>
</dbReference>
<evidence type="ECO:0000256" key="2">
    <source>
        <dbReference type="ARBA" id="ARBA00023242"/>
    </source>
</evidence>
<sequence>LQGIIKSTILNMAQKAEDFNLPMSAITRIVKDAIPEGVRVTEGAKLALNKAASVFVLYATSSANNHSQNENRKRLIPKDVFEALKELELEVLIPPLQQALIGNETKKQAKENKRASSNNVEVEVAEDEEEVPDNEMEIQEVEEPYIIELSDSECENNESEASSD</sequence>
<dbReference type="GO" id="GO:0008623">
    <property type="term" value="C:CHRAC"/>
    <property type="evidence" value="ECO:0007669"/>
    <property type="project" value="TreeGrafter"/>
</dbReference>
<evidence type="ECO:0000256" key="3">
    <source>
        <dbReference type="ARBA" id="ARBA00039793"/>
    </source>
</evidence>
<evidence type="ECO:0000256" key="4">
    <source>
        <dbReference type="SAM" id="MobiDB-lite"/>
    </source>
</evidence>
<dbReference type="PANTHER" id="PTHR46172:SF1">
    <property type="entry name" value="DNA POLYMERASE EPSILON SUBUNIT 3"/>
    <property type="match status" value="1"/>
</dbReference>
<feature type="non-terminal residue" evidence="6">
    <location>
        <position position="1"/>
    </location>
</feature>